<dbReference type="Gene3D" id="3.40.50.1860">
    <property type="match status" value="2"/>
</dbReference>
<gene>
    <name evidence="3" type="ORF">LOKO_03240</name>
</gene>
<evidence type="ECO:0000256" key="1">
    <source>
        <dbReference type="ARBA" id="ARBA00007847"/>
    </source>
</evidence>
<keyword evidence="4" id="KW-1185">Reference proteome</keyword>
<evidence type="ECO:0000313" key="3">
    <source>
        <dbReference type="EMBL" id="AMD02286.1"/>
    </source>
</evidence>
<evidence type="ECO:0000256" key="2">
    <source>
        <dbReference type="ARBA" id="ARBA00023235"/>
    </source>
</evidence>
<sequence>MTMKTIGLLGGMSWESTASYYRALNEGVRAALGGLHSAKLCLYSVDFAEIERLQHADDWDATAEILSQAARSVEAGGADFLLIGTNTMHKVAPQVAKAVSIPLLHIADATAHRLATDGVSRVGLLGTRFTMEHDFYKGRITEGFGIEVLVPDEGQRDQVHEVIFHELCLGQVKEASRQRYLEIIESLREKGAEAVILGCTEIALLVQQSHTAVPLYDTAAIHAEEAVKWAIGD</sequence>
<proteinExistence type="inferred from homology"/>
<dbReference type="EMBL" id="CP014226">
    <property type="protein sequence ID" value="AMD02286.1"/>
    <property type="molecule type" value="Genomic_DNA"/>
</dbReference>
<dbReference type="NCBIfam" id="TIGR00035">
    <property type="entry name" value="asp_race"/>
    <property type="match status" value="1"/>
</dbReference>
<dbReference type="AlphaFoldDB" id="A0A125R0M1"/>
<name>A0A125R0M1_9GAMM</name>
<dbReference type="STRING" id="507626.LOKO_03240"/>
<accession>A0A125R0M1</accession>
<organism evidence="3 4">
    <name type="scientific">Halomonas chromatireducens</name>
    <dbReference type="NCBI Taxonomy" id="507626"/>
    <lineage>
        <taxon>Bacteria</taxon>
        <taxon>Pseudomonadati</taxon>
        <taxon>Pseudomonadota</taxon>
        <taxon>Gammaproteobacteria</taxon>
        <taxon>Oceanospirillales</taxon>
        <taxon>Halomonadaceae</taxon>
        <taxon>Halomonas</taxon>
    </lineage>
</organism>
<comment type="similarity">
    <text evidence="1">Belongs to the aspartate/glutamate racemases family.</text>
</comment>
<dbReference type="PATRIC" id="fig|507626.3.peg.3235"/>
<dbReference type="GO" id="GO:0047689">
    <property type="term" value="F:aspartate racemase activity"/>
    <property type="evidence" value="ECO:0007669"/>
    <property type="project" value="UniProtKB-EC"/>
</dbReference>
<dbReference type="InterPro" id="IPR015942">
    <property type="entry name" value="Asp/Glu/hydantoin_racemase"/>
</dbReference>
<dbReference type="Proteomes" id="UP000063387">
    <property type="component" value="Chromosome"/>
</dbReference>
<dbReference type="EC" id="5.1.1.13" evidence="3"/>
<reference evidence="3 4" key="2">
    <citation type="submission" date="2016-02" db="EMBL/GenBank/DDBJ databases">
        <authorList>
            <person name="Wen L."/>
            <person name="He K."/>
            <person name="Yang H."/>
        </authorList>
    </citation>
    <scope>NUCLEOTIDE SEQUENCE [LARGE SCALE GENOMIC DNA]</scope>
    <source>
        <strain evidence="3 4">AGD 8-3</strain>
    </source>
</reference>
<dbReference type="Pfam" id="PF01177">
    <property type="entry name" value="Asp_Glu_race"/>
    <property type="match status" value="1"/>
</dbReference>
<keyword evidence="2 3" id="KW-0413">Isomerase</keyword>
<dbReference type="InterPro" id="IPR004380">
    <property type="entry name" value="Asp_race"/>
</dbReference>
<protein>
    <submittedName>
        <fullName evidence="3">Aspartate racemase</fullName>
        <ecNumber evidence="3">5.1.1.13</ecNumber>
    </submittedName>
</protein>
<dbReference type="InterPro" id="IPR001920">
    <property type="entry name" value="Asp/Glu_race"/>
</dbReference>
<dbReference type="PANTHER" id="PTHR21198:SF7">
    <property type="entry name" value="ASPARTATE-GLUTAMATE RACEMASE FAMILY"/>
    <property type="match status" value="1"/>
</dbReference>
<dbReference type="PANTHER" id="PTHR21198">
    <property type="entry name" value="GLUTAMATE RACEMASE"/>
    <property type="match status" value="1"/>
</dbReference>
<evidence type="ECO:0000313" key="4">
    <source>
        <dbReference type="Proteomes" id="UP000063387"/>
    </source>
</evidence>
<dbReference type="KEGG" id="hco:LOKO_03240"/>
<dbReference type="SUPFAM" id="SSF53681">
    <property type="entry name" value="Aspartate/glutamate racemase"/>
    <property type="match status" value="2"/>
</dbReference>
<reference evidence="3 4" key="1">
    <citation type="journal article" date="2016" name="Genome Announc.">
        <title>Draft Genome Sequence of 'Halomonas chromatireducens' Strain AGD 8-3, a Haloalkaliphilic Chromate- and Selenite-Reducing Gammaproteobacterium.</title>
        <authorList>
            <person name="Sharko F.S."/>
            <person name="Shapovalova A.A."/>
            <person name="Tsygankova S.V."/>
            <person name="Komova A.V."/>
            <person name="Boulygina E.S."/>
            <person name="Teslyuk A.B."/>
            <person name="Gotovtsev P.M."/>
            <person name="Namsaraev Z.B."/>
            <person name="Khijniak T.V."/>
            <person name="Nedoluzhko A.V."/>
            <person name="Vasilov R.G."/>
        </authorList>
    </citation>
    <scope>NUCLEOTIDE SEQUENCE [LARGE SCALE GENOMIC DNA]</scope>
    <source>
        <strain evidence="3 4">AGD 8-3</strain>
    </source>
</reference>